<dbReference type="EC" id="6.1.1.19" evidence="9"/>
<protein>
    <recommendedName>
        <fullName evidence="9">Arginine--tRNA ligase</fullName>
        <ecNumber evidence="9">6.1.1.19</ecNumber>
    </recommendedName>
    <alternativeName>
        <fullName evidence="9">Arginyl-tRNA synthetase</fullName>
        <shortName evidence="9">ArgRS</shortName>
    </alternativeName>
</protein>
<evidence type="ECO:0000256" key="2">
    <source>
        <dbReference type="ARBA" id="ARBA00022490"/>
    </source>
</evidence>
<keyword evidence="6 9" id="KW-0648">Protein biosynthesis</keyword>
<evidence type="ECO:0000256" key="9">
    <source>
        <dbReference type="HAMAP-Rule" id="MF_00123"/>
    </source>
</evidence>
<evidence type="ECO:0000259" key="12">
    <source>
        <dbReference type="SMART" id="SM01016"/>
    </source>
</evidence>
<evidence type="ECO:0000313" key="13">
    <source>
        <dbReference type="EMBL" id="GAA4261762.1"/>
    </source>
</evidence>
<keyword evidence="14" id="KW-1185">Reference proteome</keyword>
<dbReference type="Pfam" id="PF03485">
    <property type="entry name" value="Arg_tRNA_synt_N"/>
    <property type="match status" value="1"/>
</dbReference>
<dbReference type="SUPFAM" id="SSF55190">
    <property type="entry name" value="Arginyl-tRNA synthetase (ArgRS), N-terminal 'additional' domain"/>
    <property type="match status" value="1"/>
</dbReference>
<dbReference type="Gene3D" id="3.40.50.620">
    <property type="entry name" value="HUPs"/>
    <property type="match status" value="1"/>
</dbReference>
<evidence type="ECO:0000256" key="10">
    <source>
        <dbReference type="RuleBase" id="RU363038"/>
    </source>
</evidence>
<dbReference type="InterPro" id="IPR001278">
    <property type="entry name" value="Arg-tRNA-ligase"/>
</dbReference>
<dbReference type="InterPro" id="IPR014729">
    <property type="entry name" value="Rossmann-like_a/b/a_fold"/>
</dbReference>
<evidence type="ECO:0000256" key="4">
    <source>
        <dbReference type="ARBA" id="ARBA00022741"/>
    </source>
</evidence>
<dbReference type="GO" id="GO:0016874">
    <property type="term" value="F:ligase activity"/>
    <property type="evidence" value="ECO:0007669"/>
    <property type="project" value="UniProtKB-KW"/>
</dbReference>
<dbReference type="Pfam" id="PF00750">
    <property type="entry name" value="tRNA-synt_1d"/>
    <property type="match status" value="1"/>
</dbReference>
<dbReference type="InterPro" id="IPR035684">
    <property type="entry name" value="ArgRS_core"/>
</dbReference>
<dbReference type="SUPFAM" id="SSF52374">
    <property type="entry name" value="Nucleotidylyl transferase"/>
    <property type="match status" value="1"/>
</dbReference>
<keyword evidence="5 9" id="KW-0067">ATP-binding</keyword>
<dbReference type="PANTHER" id="PTHR11956:SF5">
    <property type="entry name" value="ARGININE--TRNA LIGASE, CYTOPLASMIC"/>
    <property type="match status" value="1"/>
</dbReference>
<evidence type="ECO:0000259" key="11">
    <source>
        <dbReference type="SMART" id="SM00836"/>
    </source>
</evidence>
<dbReference type="InterPro" id="IPR009080">
    <property type="entry name" value="tRNAsynth_Ia_anticodon-bd"/>
</dbReference>
<evidence type="ECO:0000256" key="6">
    <source>
        <dbReference type="ARBA" id="ARBA00022917"/>
    </source>
</evidence>
<dbReference type="PANTHER" id="PTHR11956">
    <property type="entry name" value="ARGINYL-TRNA SYNTHETASE"/>
    <property type="match status" value="1"/>
</dbReference>
<dbReference type="Pfam" id="PF05746">
    <property type="entry name" value="DALR_1"/>
    <property type="match status" value="1"/>
</dbReference>
<dbReference type="Proteomes" id="UP001500620">
    <property type="component" value="Unassembled WGS sequence"/>
</dbReference>
<evidence type="ECO:0000256" key="8">
    <source>
        <dbReference type="ARBA" id="ARBA00049339"/>
    </source>
</evidence>
<comment type="catalytic activity">
    <reaction evidence="8 9">
        <text>tRNA(Arg) + L-arginine + ATP = L-arginyl-tRNA(Arg) + AMP + diphosphate</text>
        <dbReference type="Rhea" id="RHEA:20301"/>
        <dbReference type="Rhea" id="RHEA-COMP:9658"/>
        <dbReference type="Rhea" id="RHEA-COMP:9673"/>
        <dbReference type="ChEBI" id="CHEBI:30616"/>
        <dbReference type="ChEBI" id="CHEBI:32682"/>
        <dbReference type="ChEBI" id="CHEBI:33019"/>
        <dbReference type="ChEBI" id="CHEBI:78442"/>
        <dbReference type="ChEBI" id="CHEBI:78513"/>
        <dbReference type="ChEBI" id="CHEBI:456215"/>
        <dbReference type="EC" id="6.1.1.19"/>
    </reaction>
</comment>
<gene>
    <name evidence="13" type="primary">argS_2</name>
    <name evidence="9" type="synonym">argS</name>
    <name evidence="13" type="ORF">GCM10022255_095710</name>
</gene>
<dbReference type="CDD" id="cd00671">
    <property type="entry name" value="ArgRS_core"/>
    <property type="match status" value="1"/>
</dbReference>
<dbReference type="SUPFAM" id="SSF47323">
    <property type="entry name" value="Anticodon-binding domain of a subclass of class I aminoacyl-tRNA synthetases"/>
    <property type="match status" value="1"/>
</dbReference>
<organism evidence="13 14">
    <name type="scientific">Dactylosporangium darangshiense</name>
    <dbReference type="NCBI Taxonomy" id="579108"/>
    <lineage>
        <taxon>Bacteria</taxon>
        <taxon>Bacillati</taxon>
        <taxon>Actinomycetota</taxon>
        <taxon>Actinomycetes</taxon>
        <taxon>Micromonosporales</taxon>
        <taxon>Micromonosporaceae</taxon>
        <taxon>Dactylosporangium</taxon>
    </lineage>
</organism>
<reference evidence="14" key="1">
    <citation type="journal article" date="2019" name="Int. J. Syst. Evol. Microbiol.">
        <title>The Global Catalogue of Microorganisms (GCM) 10K type strain sequencing project: providing services to taxonomists for standard genome sequencing and annotation.</title>
        <authorList>
            <consortium name="The Broad Institute Genomics Platform"/>
            <consortium name="The Broad Institute Genome Sequencing Center for Infectious Disease"/>
            <person name="Wu L."/>
            <person name="Ma J."/>
        </authorList>
    </citation>
    <scope>NUCLEOTIDE SEQUENCE [LARGE SCALE GENOMIC DNA]</scope>
    <source>
        <strain evidence="14">JCM 17441</strain>
    </source>
</reference>
<dbReference type="EMBL" id="BAABAT010000047">
    <property type="protein sequence ID" value="GAA4261762.1"/>
    <property type="molecule type" value="Genomic_DNA"/>
</dbReference>
<dbReference type="InterPro" id="IPR008909">
    <property type="entry name" value="DALR_anticod-bd"/>
</dbReference>
<dbReference type="HAMAP" id="MF_00123">
    <property type="entry name" value="Arg_tRNA_synth"/>
    <property type="match status" value="1"/>
</dbReference>
<comment type="subunit">
    <text evidence="9">Monomer.</text>
</comment>
<dbReference type="PROSITE" id="PS00178">
    <property type="entry name" value="AA_TRNA_LIGASE_I"/>
    <property type="match status" value="1"/>
</dbReference>
<feature type="domain" description="Arginyl tRNA synthetase N-terminal" evidence="12">
    <location>
        <begin position="2"/>
        <end position="84"/>
    </location>
</feature>
<feature type="domain" description="DALR anticodon binding" evidence="11">
    <location>
        <begin position="459"/>
        <end position="574"/>
    </location>
</feature>
<dbReference type="InterPro" id="IPR001412">
    <property type="entry name" value="aa-tRNA-synth_I_CS"/>
</dbReference>
<comment type="subcellular location">
    <subcellularLocation>
        <location evidence="9">Cytoplasm</location>
    </subcellularLocation>
</comment>
<dbReference type="NCBIfam" id="TIGR00456">
    <property type="entry name" value="argS"/>
    <property type="match status" value="1"/>
</dbReference>
<comment type="similarity">
    <text evidence="1 9 10">Belongs to the class-I aminoacyl-tRNA synthetase family.</text>
</comment>
<dbReference type="PRINTS" id="PR01038">
    <property type="entry name" value="TRNASYNTHARG"/>
</dbReference>
<keyword evidence="3 9" id="KW-0436">Ligase</keyword>
<dbReference type="SMART" id="SM01016">
    <property type="entry name" value="Arg_tRNA_synt_N"/>
    <property type="match status" value="1"/>
</dbReference>
<name>A0ABP8DQJ1_9ACTN</name>
<dbReference type="Gene3D" id="1.10.730.10">
    <property type="entry name" value="Isoleucyl-tRNA Synthetase, Domain 1"/>
    <property type="match status" value="1"/>
</dbReference>
<dbReference type="InterPro" id="IPR036695">
    <property type="entry name" value="Arg-tRNA-synth_N_sf"/>
</dbReference>
<evidence type="ECO:0000256" key="3">
    <source>
        <dbReference type="ARBA" id="ARBA00022598"/>
    </source>
</evidence>
<comment type="caution">
    <text evidence="9">Lacks conserved residue(s) required for the propagation of feature annotation.</text>
</comment>
<proteinExistence type="inferred from homology"/>
<keyword evidence="4 9" id="KW-0547">Nucleotide-binding</keyword>
<evidence type="ECO:0000256" key="1">
    <source>
        <dbReference type="ARBA" id="ARBA00005594"/>
    </source>
</evidence>
<dbReference type="SMART" id="SM00836">
    <property type="entry name" value="DALR_1"/>
    <property type="match status" value="1"/>
</dbReference>
<evidence type="ECO:0000256" key="5">
    <source>
        <dbReference type="ARBA" id="ARBA00022840"/>
    </source>
</evidence>
<sequence length="574" mass="62362">MTDLEGLLRQRMAAAFATVAGEPVDPAVRRSQLADFQSDGALALSRKLSSNPRAIAERVVAAAQLDDVCERVEISGPGFINLTVTDAVLGQLLVEVCADDRLGVAASAAPETITIDYSAPNAAKEMHVGHLRSTIIGDAAVRLLEWQGNTVIRQNHIGEWGTPFGMLIEHLLDIGETEAAHELSVGDLNGFYQAARRKFDADEAFKDRARQRVVALQSGDPTTRRLWETLVGESKKYFATVYARLGVRLTDDDYDGESFYNDQLQSVVDELDSLGLLRLSDGAKCVFPPGFTGRDGNPLPLIVQKSDGGFGYAATDLATIRRRIKVLHATRLLYVVGLPQRQHFEMIYEAAREAGWLVPPVRAEHVGHGSILGSDGKMLRTRAGVSVKLVDLLDEAVTRAAAVAAEKNPALGEDQRAAVARAVGLGAVKYADLSTDRIKDYVFDLDRMLAFDGNTAPYLQYARARICSIFRRAGITPDREAKQIAVAAPAERALAIALLAFGNVVHDVAATLEFHRLAQYLYSLASAFTTFYEQCPVLKADGETRASRLVLCDLTARTLQLGLGLLGIDSPDEM</sequence>
<comment type="caution">
    <text evidence="13">The sequence shown here is derived from an EMBL/GenBank/DDBJ whole genome shotgun (WGS) entry which is preliminary data.</text>
</comment>
<keyword evidence="2 9" id="KW-0963">Cytoplasm</keyword>
<evidence type="ECO:0000313" key="14">
    <source>
        <dbReference type="Proteomes" id="UP001500620"/>
    </source>
</evidence>
<dbReference type="Gene3D" id="3.30.1360.70">
    <property type="entry name" value="Arginyl tRNA synthetase N-terminal domain"/>
    <property type="match status" value="1"/>
</dbReference>
<dbReference type="CDD" id="cd07956">
    <property type="entry name" value="Anticodon_Ia_Arg"/>
    <property type="match status" value="1"/>
</dbReference>
<dbReference type="RefSeq" id="WP_345138786.1">
    <property type="nucleotide sequence ID" value="NZ_BAABAT010000047.1"/>
</dbReference>
<dbReference type="InterPro" id="IPR005148">
    <property type="entry name" value="Arg-tRNA-synth_N"/>
</dbReference>
<evidence type="ECO:0000256" key="7">
    <source>
        <dbReference type="ARBA" id="ARBA00023146"/>
    </source>
</evidence>
<accession>A0ABP8DQJ1</accession>
<keyword evidence="7 9" id="KW-0030">Aminoacyl-tRNA synthetase</keyword>